<dbReference type="Pfam" id="PF14325">
    <property type="entry name" value="DUF4383"/>
    <property type="match status" value="1"/>
</dbReference>
<keyword evidence="1" id="KW-0472">Membrane</keyword>
<feature type="transmembrane region" description="Helical" evidence="1">
    <location>
        <begin position="12"/>
        <end position="34"/>
    </location>
</feature>
<evidence type="ECO:0000256" key="1">
    <source>
        <dbReference type="SAM" id="Phobius"/>
    </source>
</evidence>
<keyword evidence="1" id="KW-0812">Transmembrane</keyword>
<feature type="transmembrane region" description="Helical" evidence="1">
    <location>
        <begin position="54"/>
        <end position="73"/>
    </location>
</feature>
<reference evidence="2 3" key="1">
    <citation type="submission" date="2019-03" db="EMBL/GenBank/DDBJ databases">
        <title>Genomics of glacier-inhabiting Cryobacterium strains.</title>
        <authorList>
            <person name="Liu Q."/>
            <person name="Xin Y.-H."/>
        </authorList>
    </citation>
    <scope>NUCLEOTIDE SEQUENCE [LARGE SCALE GENOMIC DNA]</scope>
    <source>
        <strain evidence="2 3">TMT2-16</strain>
    </source>
</reference>
<feature type="transmembrane region" description="Helical" evidence="1">
    <location>
        <begin position="80"/>
        <end position="103"/>
    </location>
</feature>
<protein>
    <submittedName>
        <fullName evidence="2">DUF4383 domain-containing protein</fullName>
    </submittedName>
</protein>
<gene>
    <name evidence="2" type="ORF">E3T25_15990</name>
</gene>
<keyword evidence="3" id="KW-1185">Reference proteome</keyword>
<proteinExistence type="predicted"/>
<evidence type="ECO:0000313" key="2">
    <source>
        <dbReference type="EMBL" id="TFC99170.1"/>
    </source>
</evidence>
<sequence length="136" mass="13825">MRTSPNRIIATVFGAVYVLVGVLGFFVTGGVDFFATDGGLLLGIFAVNPLHNTAHLLIGAALLIAGLATAPAAKAVNTTVGAVYLLLGIVGFFIADTALNILALNTADHFLHLTSAIVLLGAGLAADKTVPRTVTV</sequence>
<keyword evidence="1" id="KW-1133">Transmembrane helix</keyword>
<feature type="transmembrane region" description="Helical" evidence="1">
    <location>
        <begin position="109"/>
        <end position="126"/>
    </location>
</feature>
<name>A0ABY2J2S8_9MICO</name>
<accession>A0ABY2J2S8</accession>
<dbReference type="Proteomes" id="UP000297851">
    <property type="component" value="Unassembled WGS sequence"/>
</dbReference>
<dbReference type="EMBL" id="SOGO01000042">
    <property type="protein sequence ID" value="TFC99170.1"/>
    <property type="molecule type" value="Genomic_DNA"/>
</dbReference>
<evidence type="ECO:0000313" key="3">
    <source>
        <dbReference type="Proteomes" id="UP000297851"/>
    </source>
</evidence>
<organism evidence="2 3">
    <name type="scientific">Cryobacterium sandaracinum</name>
    <dbReference type="NCBI Taxonomy" id="1259247"/>
    <lineage>
        <taxon>Bacteria</taxon>
        <taxon>Bacillati</taxon>
        <taxon>Actinomycetota</taxon>
        <taxon>Actinomycetes</taxon>
        <taxon>Micrococcales</taxon>
        <taxon>Microbacteriaceae</taxon>
        <taxon>Cryobacterium</taxon>
    </lineage>
</organism>
<comment type="caution">
    <text evidence="2">The sequence shown here is derived from an EMBL/GenBank/DDBJ whole genome shotgun (WGS) entry which is preliminary data.</text>
</comment>
<dbReference type="RefSeq" id="WP_104099744.1">
    <property type="nucleotide sequence ID" value="NZ_SOGO01000042.1"/>
</dbReference>